<dbReference type="GO" id="GO:0140107">
    <property type="term" value="F:high-affinity potassium ion transmembrane transporter activity"/>
    <property type="evidence" value="ECO:0007669"/>
    <property type="project" value="TreeGrafter"/>
</dbReference>
<feature type="region of interest" description="Disordered" evidence="7">
    <location>
        <begin position="123"/>
        <end position="155"/>
    </location>
</feature>
<dbReference type="PANTHER" id="PTHR31064">
    <property type="entry name" value="POTASSIUM TRANSPORT PROTEIN DDB_G0292412-RELATED"/>
    <property type="match status" value="1"/>
</dbReference>
<dbReference type="GO" id="GO:1990573">
    <property type="term" value="P:potassium ion import across plasma membrane"/>
    <property type="evidence" value="ECO:0007669"/>
    <property type="project" value="TreeGrafter"/>
</dbReference>
<proteinExistence type="predicted"/>
<feature type="transmembrane region" description="Helical" evidence="8">
    <location>
        <begin position="80"/>
        <end position="99"/>
    </location>
</feature>
<dbReference type="Proteomes" id="UP000800200">
    <property type="component" value="Unassembled WGS sequence"/>
</dbReference>
<feature type="compositionally biased region" description="Polar residues" evidence="7">
    <location>
        <begin position="205"/>
        <end position="235"/>
    </location>
</feature>
<feature type="region of interest" description="Disordered" evidence="7">
    <location>
        <begin position="199"/>
        <end position="235"/>
    </location>
</feature>
<keyword evidence="3 8" id="KW-0812">Transmembrane</keyword>
<reference evidence="9" key="1">
    <citation type="journal article" date="2020" name="Stud. Mycol.">
        <title>101 Dothideomycetes genomes: a test case for predicting lifestyles and emergence of pathogens.</title>
        <authorList>
            <person name="Haridas S."/>
            <person name="Albert R."/>
            <person name="Binder M."/>
            <person name="Bloem J."/>
            <person name="Labutti K."/>
            <person name="Salamov A."/>
            <person name="Andreopoulos B."/>
            <person name="Baker S."/>
            <person name="Barry K."/>
            <person name="Bills G."/>
            <person name="Bluhm B."/>
            <person name="Cannon C."/>
            <person name="Castanera R."/>
            <person name="Culley D."/>
            <person name="Daum C."/>
            <person name="Ezra D."/>
            <person name="Gonzalez J."/>
            <person name="Henrissat B."/>
            <person name="Kuo A."/>
            <person name="Liang C."/>
            <person name="Lipzen A."/>
            <person name="Lutzoni F."/>
            <person name="Magnuson J."/>
            <person name="Mondo S."/>
            <person name="Nolan M."/>
            <person name="Ohm R."/>
            <person name="Pangilinan J."/>
            <person name="Park H.-J."/>
            <person name="Ramirez L."/>
            <person name="Alfaro M."/>
            <person name="Sun H."/>
            <person name="Tritt A."/>
            <person name="Yoshinaga Y."/>
            <person name="Zwiers L.-H."/>
            <person name="Turgeon B."/>
            <person name="Goodwin S."/>
            <person name="Spatafora J."/>
            <person name="Crous P."/>
            <person name="Grigoriev I."/>
        </authorList>
    </citation>
    <scope>NUCLEOTIDE SEQUENCE</scope>
    <source>
        <strain evidence="9">CBS 207.26</strain>
    </source>
</reference>
<feature type="transmembrane region" description="Helical" evidence="8">
    <location>
        <begin position="24"/>
        <end position="50"/>
    </location>
</feature>
<sequence>MRFLIGFPGFGPLRRVARTIYRNFLPLNFITLHYIYFLGTCIISSLIFYYTDSLFVTVSVMKLAGLNTVNLSTLTAFQQFMLFLLIIIGSAIFVSAFVVDVRKKAFEKRFDYIANLRHRRAERARQGRRRSTSLAQRLSKSLTRPEAGDRIPYQVTHNSDFKEDKAFSLNEAIKSNHSTGGDEIAPVVEDTKDQVAISGGLLSGGQENAKSEQASNQASPHGAESSTTPRHPSRTITYRSEHGDEIHVNQMTSTAEDHGPPEHITFGPNTYFRRYHANLSPPRHKHHRFLSMQGVGATHKCEYQTKAHNQSNAPSDRHPESALESASNHLPFSSSGFRAELGGCEYRAIQLLSWLVPTYFRSLPTSRMPRYWCIRRQQQSLRCSREWAASLVGGELQCSLCVQQLGMSLLDANVVAFQTSVYMLITMGLLILAGNTCYPIFLRLIVWTFLKLSSNEMRWEKSLCLNGIDWAAFEILNLSNTAITSLPTDIEVLDGLFQAFAIRSGGFYVVPIPSVRISLQVLCLPIWHWLFFGKLRRTMTGQTFEQTKSYFVHQQLRAQMAHDLWWIVLAVCLITIIEGSNFQANPTIYSVFNAIFEVVSGYGCVGISVELPDQAYSFSGGRHTLSKLILCAVMIRGSHRGLPVAIDKAVLLPGEHLHEAEDEDAIIRMERTAISTAIRSTGGHCVSLVAGENTECPSMDAF</sequence>
<evidence type="ECO:0000256" key="7">
    <source>
        <dbReference type="SAM" id="MobiDB-lite"/>
    </source>
</evidence>
<dbReference type="AlphaFoldDB" id="A0A6A6EBN0"/>
<evidence type="ECO:0000256" key="2">
    <source>
        <dbReference type="ARBA" id="ARBA00022448"/>
    </source>
</evidence>
<keyword evidence="2" id="KW-0813">Transport</keyword>
<dbReference type="PANTHER" id="PTHR31064:SF37">
    <property type="entry name" value="TRANSPORTER, PUTATIVE (EUROFUNG)-RELATED"/>
    <property type="match status" value="1"/>
</dbReference>
<evidence type="ECO:0000256" key="1">
    <source>
        <dbReference type="ARBA" id="ARBA00004141"/>
    </source>
</evidence>
<comment type="subcellular location">
    <subcellularLocation>
        <location evidence="1">Membrane</location>
        <topology evidence="1">Multi-pass membrane protein</topology>
    </subcellularLocation>
</comment>
<dbReference type="InterPro" id="IPR003445">
    <property type="entry name" value="Cat_transpt"/>
</dbReference>
<keyword evidence="10" id="KW-1185">Reference proteome</keyword>
<evidence type="ECO:0000256" key="8">
    <source>
        <dbReference type="SAM" id="Phobius"/>
    </source>
</evidence>
<gene>
    <name evidence="9" type="ORF">K469DRAFT_723929</name>
</gene>
<dbReference type="GO" id="GO:0030007">
    <property type="term" value="P:intracellular potassium ion homeostasis"/>
    <property type="evidence" value="ECO:0007669"/>
    <property type="project" value="TreeGrafter"/>
</dbReference>
<evidence type="ECO:0000313" key="10">
    <source>
        <dbReference type="Proteomes" id="UP000800200"/>
    </source>
</evidence>
<dbReference type="InterPro" id="IPR051143">
    <property type="entry name" value="TrkH_K-transport"/>
</dbReference>
<keyword evidence="4 8" id="KW-1133">Transmembrane helix</keyword>
<evidence type="ECO:0000256" key="6">
    <source>
        <dbReference type="ARBA" id="ARBA00023136"/>
    </source>
</evidence>
<organism evidence="9 10">
    <name type="scientific">Zopfia rhizophila CBS 207.26</name>
    <dbReference type="NCBI Taxonomy" id="1314779"/>
    <lineage>
        <taxon>Eukaryota</taxon>
        <taxon>Fungi</taxon>
        <taxon>Dikarya</taxon>
        <taxon>Ascomycota</taxon>
        <taxon>Pezizomycotina</taxon>
        <taxon>Dothideomycetes</taxon>
        <taxon>Dothideomycetes incertae sedis</taxon>
        <taxon>Zopfiaceae</taxon>
        <taxon>Zopfia</taxon>
    </lineage>
</organism>
<feature type="region of interest" description="Disordered" evidence="7">
    <location>
        <begin position="305"/>
        <end position="327"/>
    </location>
</feature>
<evidence type="ECO:0000256" key="3">
    <source>
        <dbReference type="ARBA" id="ARBA00022692"/>
    </source>
</evidence>
<keyword evidence="5" id="KW-0406">Ion transport</keyword>
<dbReference type="GO" id="GO:0005886">
    <property type="term" value="C:plasma membrane"/>
    <property type="evidence" value="ECO:0007669"/>
    <property type="project" value="TreeGrafter"/>
</dbReference>
<keyword evidence="6 8" id="KW-0472">Membrane</keyword>
<evidence type="ECO:0000256" key="5">
    <source>
        <dbReference type="ARBA" id="ARBA00023065"/>
    </source>
</evidence>
<evidence type="ECO:0000256" key="4">
    <source>
        <dbReference type="ARBA" id="ARBA00022989"/>
    </source>
</evidence>
<name>A0A6A6EBN0_9PEZI</name>
<feature type="transmembrane region" description="Helical" evidence="8">
    <location>
        <begin position="429"/>
        <end position="450"/>
    </location>
</feature>
<protein>
    <submittedName>
        <fullName evidence="9">TrkH-domain-containing protein</fullName>
    </submittedName>
</protein>
<evidence type="ECO:0000313" key="9">
    <source>
        <dbReference type="EMBL" id="KAF2189164.1"/>
    </source>
</evidence>
<dbReference type="EMBL" id="ML994621">
    <property type="protein sequence ID" value="KAF2189164.1"/>
    <property type="molecule type" value="Genomic_DNA"/>
</dbReference>
<dbReference type="Pfam" id="PF02386">
    <property type="entry name" value="TrkH"/>
    <property type="match status" value="2"/>
</dbReference>
<accession>A0A6A6EBN0</accession>
<feature type="compositionally biased region" description="Polar residues" evidence="7">
    <location>
        <begin position="132"/>
        <end position="142"/>
    </location>
</feature>
<dbReference type="OrthoDB" id="9999863at2759"/>